<dbReference type="Gramene" id="rna3875">
    <property type="protein sequence ID" value="RHN80004.1"/>
    <property type="gene ID" value="gene3875"/>
</dbReference>
<dbReference type="Gene3D" id="3.80.10.10">
    <property type="entry name" value="Ribonuclease Inhibitor"/>
    <property type="match status" value="1"/>
</dbReference>
<dbReference type="EMBL" id="PSQE01000001">
    <property type="protein sequence ID" value="RHN80004.1"/>
    <property type="molecule type" value="Genomic_DNA"/>
</dbReference>
<gene>
    <name evidence="7" type="ORF">MtrunA17_Chr1g0183541</name>
</gene>
<dbReference type="GO" id="GO:0016020">
    <property type="term" value="C:membrane"/>
    <property type="evidence" value="ECO:0007669"/>
    <property type="project" value="UniProtKB-SubCell"/>
</dbReference>
<keyword evidence="5" id="KW-0472">Membrane</keyword>
<dbReference type="Proteomes" id="UP000265566">
    <property type="component" value="Chromosome 1"/>
</dbReference>
<keyword evidence="3" id="KW-0732">Signal</keyword>
<dbReference type="PANTHER" id="PTHR48009">
    <property type="entry name" value="LEUCINE-RICH REPEAT (LRR) FAMILY PROTEIN"/>
    <property type="match status" value="1"/>
</dbReference>
<dbReference type="Pfam" id="PF13855">
    <property type="entry name" value="LRR_8"/>
    <property type="match status" value="1"/>
</dbReference>
<dbReference type="SUPFAM" id="SSF52058">
    <property type="entry name" value="L domain-like"/>
    <property type="match status" value="1"/>
</dbReference>
<evidence type="ECO:0000256" key="4">
    <source>
        <dbReference type="ARBA" id="ARBA00022737"/>
    </source>
</evidence>
<evidence type="ECO:0000256" key="1">
    <source>
        <dbReference type="ARBA" id="ARBA00004370"/>
    </source>
</evidence>
<keyword evidence="2" id="KW-0433">Leucine-rich repeat</keyword>
<comment type="subcellular location">
    <subcellularLocation>
        <location evidence="1">Membrane</location>
    </subcellularLocation>
</comment>
<protein>
    <submittedName>
        <fullName evidence="7">Putative leucine-rich repeat domain, L domain-containing protein</fullName>
    </submittedName>
</protein>
<evidence type="ECO:0000313" key="7">
    <source>
        <dbReference type="EMBL" id="RHN80004.1"/>
    </source>
</evidence>
<keyword evidence="4" id="KW-0677">Repeat</keyword>
<dbReference type="PANTHER" id="PTHR48009:SF4">
    <property type="entry name" value="LEUCINE-RICH REPEAT (LRR) FAMILY PROTEIN"/>
    <property type="match status" value="1"/>
</dbReference>
<dbReference type="InterPro" id="IPR053213">
    <property type="entry name" value="RLP29"/>
</dbReference>
<evidence type="ECO:0000256" key="5">
    <source>
        <dbReference type="ARBA" id="ARBA00023136"/>
    </source>
</evidence>
<dbReference type="AlphaFoldDB" id="A0A396JRX7"/>
<dbReference type="InterPro" id="IPR001611">
    <property type="entry name" value="Leu-rich_rpt"/>
</dbReference>
<accession>A0A396JRX7</accession>
<sequence length="134" mass="14988">MMANLNPILLTPFNYLRKLTFHKCFNNTQQHLISLPLSLHQLDNPSVVSPLQPFLHNLNSLKRLVLVGNGFHGELPPNIGDFKNLEELTLARNNLSGKIPVSLGALKKLKVLDLSQNKFKGCIPKQLGLLKFAN</sequence>
<evidence type="ECO:0000256" key="2">
    <source>
        <dbReference type="ARBA" id="ARBA00022614"/>
    </source>
</evidence>
<dbReference type="FunFam" id="3.80.10.10:FF:000041">
    <property type="entry name" value="LRR receptor-like serine/threonine-protein kinase ERECTA"/>
    <property type="match status" value="1"/>
</dbReference>
<comment type="caution">
    <text evidence="7">The sequence shown here is derived from an EMBL/GenBank/DDBJ whole genome shotgun (WGS) entry which is preliminary data.</text>
</comment>
<organism evidence="7">
    <name type="scientific">Medicago truncatula</name>
    <name type="common">Barrel medic</name>
    <name type="synonym">Medicago tribuloides</name>
    <dbReference type="NCBI Taxonomy" id="3880"/>
    <lineage>
        <taxon>Eukaryota</taxon>
        <taxon>Viridiplantae</taxon>
        <taxon>Streptophyta</taxon>
        <taxon>Embryophyta</taxon>
        <taxon>Tracheophyta</taxon>
        <taxon>Spermatophyta</taxon>
        <taxon>Magnoliopsida</taxon>
        <taxon>eudicotyledons</taxon>
        <taxon>Gunneridae</taxon>
        <taxon>Pentapetalae</taxon>
        <taxon>rosids</taxon>
        <taxon>fabids</taxon>
        <taxon>Fabales</taxon>
        <taxon>Fabaceae</taxon>
        <taxon>Papilionoideae</taxon>
        <taxon>50 kb inversion clade</taxon>
        <taxon>NPAAA clade</taxon>
        <taxon>Hologalegina</taxon>
        <taxon>IRL clade</taxon>
        <taxon>Trifolieae</taxon>
        <taxon>Medicago</taxon>
    </lineage>
</organism>
<name>A0A396JRX7_MEDTR</name>
<evidence type="ECO:0000256" key="6">
    <source>
        <dbReference type="ARBA" id="ARBA00023180"/>
    </source>
</evidence>
<evidence type="ECO:0000256" key="3">
    <source>
        <dbReference type="ARBA" id="ARBA00022729"/>
    </source>
</evidence>
<keyword evidence="6" id="KW-0325">Glycoprotein</keyword>
<dbReference type="InterPro" id="IPR032675">
    <property type="entry name" value="LRR_dom_sf"/>
</dbReference>
<reference evidence="7" key="1">
    <citation type="journal article" date="2018" name="Nat. Plants">
        <title>Whole-genome landscape of Medicago truncatula symbiotic genes.</title>
        <authorList>
            <person name="Pecrix Y."/>
            <person name="Gamas P."/>
            <person name="Carrere S."/>
        </authorList>
    </citation>
    <scope>NUCLEOTIDE SEQUENCE</scope>
    <source>
        <tissue evidence="7">Leaves</tissue>
    </source>
</reference>
<proteinExistence type="predicted"/>